<dbReference type="Proteomes" id="UP000277424">
    <property type="component" value="Unassembled WGS sequence"/>
</dbReference>
<accession>A0A420WRR0</accession>
<dbReference type="Pfam" id="PF05787">
    <property type="entry name" value="PhoX"/>
    <property type="match status" value="1"/>
</dbReference>
<evidence type="ECO:0000256" key="1">
    <source>
        <dbReference type="SAM" id="MobiDB-lite"/>
    </source>
</evidence>
<gene>
    <name evidence="3" type="ORF">BCL74_1459</name>
</gene>
<dbReference type="OrthoDB" id="9801383at2"/>
<proteinExistence type="predicted"/>
<dbReference type="RefSeq" id="WP_121218668.1">
    <property type="nucleotide sequence ID" value="NZ_RBIG01000001.1"/>
</dbReference>
<evidence type="ECO:0000313" key="3">
    <source>
        <dbReference type="EMBL" id="RKQ73670.1"/>
    </source>
</evidence>
<evidence type="ECO:0008006" key="5">
    <source>
        <dbReference type="Google" id="ProtNLM"/>
    </source>
</evidence>
<dbReference type="EMBL" id="RBIG01000001">
    <property type="protein sequence ID" value="RKQ73670.1"/>
    <property type="molecule type" value="Genomic_DNA"/>
</dbReference>
<dbReference type="SUPFAM" id="SSF101898">
    <property type="entry name" value="NHL repeat"/>
    <property type="match status" value="1"/>
</dbReference>
<dbReference type="PANTHER" id="PTHR35399:SF2">
    <property type="entry name" value="DUF839 DOMAIN-CONTAINING PROTEIN"/>
    <property type="match status" value="1"/>
</dbReference>
<organism evidence="3 4">
    <name type="scientific">Oceanibaculum indicum</name>
    <dbReference type="NCBI Taxonomy" id="526216"/>
    <lineage>
        <taxon>Bacteria</taxon>
        <taxon>Pseudomonadati</taxon>
        <taxon>Pseudomonadota</taxon>
        <taxon>Alphaproteobacteria</taxon>
        <taxon>Rhodospirillales</taxon>
        <taxon>Oceanibaculaceae</taxon>
        <taxon>Oceanibaculum</taxon>
    </lineage>
</organism>
<evidence type="ECO:0000256" key="2">
    <source>
        <dbReference type="SAM" id="Phobius"/>
    </source>
</evidence>
<keyword evidence="2" id="KW-0472">Membrane</keyword>
<evidence type="ECO:0000313" key="4">
    <source>
        <dbReference type="Proteomes" id="UP000277424"/>
    </source>
</evidence>
<dbReference type="InterPro" id="IPR008557">
    <property type="entry name" value="PhoX"/>
</dbReference>
<protein>
    <recommendedName>
        <fullName evidence="5">Tat pathway signal protein</fullName>
    </recommendedName>
</protein>
<name>A0A420WRR0_9PROT</name>
<reference evidence="3 4" key="1">
    <citation type="submission" date="2018-10" db="EMBL/GenBank/DDBJ databases">
        <title>Comparative analysis of microorganisms from saline springs in Andes Mountain Range, Colombia.</title>
        <authorList>
            <person name="Rubin E."/>
        </authorList>
    </citation>
    <scope>NUCLEOTIDE SEQUENCE [LARGE SCALE GENOMIC DNA]</scope>
    <source>
        <strain evidence="3 4">USBA 36</strain>
    </source>
</reference>
<dbReference type="AlphaFoldDB" id="A0A420WRR0"/>
<keyword evidence="2" id="KW-0812">Transmembrane</keyword>
<feature type="compositionally biased region" description="Basic and acidic residues" evidence="1">
    <location>
        <begin position="8"/>
        <end position="23"/>
    </location>
</feature>
<sequence>MSAYELDYPDHTQSPDHQPGDEPRCNLSANETFHDVLETRLKRRSVLVGGLATAVGALFVGTALNSVARVAGAQAATGGLVGFQPVPVSTADTVVVPKGYKVQVLAPWGTPISGAMPAFGPSSSGADQAHQIGMHHDGMHFFPIDGSSTDGLLVMNHEYVEPRFLHAARYAGQELKSDEVMVTDGKRPDDDVLKEMNAHGVSVVRVKRGADGTWSVVADPHNRRITALTPMELAGPVRGSAHVVTKYSPDGTRTRGTLNNCANGYTPWNTYLAAEENWAGYFRNGDQQDQKPNLPREHARYGVKAGDMSRYGWELAAGGADEYRRFDASQTGNSAAEDYRNEPNCFGWVVEIDPFDPGKAPVKRTHLGRFAHEGVVFAPAVAGKPVVAYSGDDARFEYIYKFVSARPYDPATASGALLDEGTLYVARFNEDGSGEWLALVPGQNGLTPENGFTGLADILVNTRLAADKAGATKMDRPEWGAVDPRTGAVYFTLTNNSRRTEEQVDPANPRAKNNYGHIVRWSEANGDHAATSFQWDIFVLGGDEQAGRGPNGQKLTADNILACPDGLWFDAEARLWIQTDIGESAQNKGDMAVMGNNQMLCADPATGEMRRFLTGPVGQEITGITGTPDGRTIFVNVQHPGATTSPKDWAAGKLASHWPDGGSALPRSATLVISREDGGVVGS</sequence>
<feature type="transmembrane region" description="Helical" evidence="2">
    <location>
        <begin position="46"/>
        <end position="64"/>
    </location>
</feature>
<feature type="region of interest" description="Disordered" evidence="1">
    <location>
        <begin position="1"/>
        <end position="23"/>
    </location>
</feature>
<dbReference type="PANTHER" id="PTHR35399">
    <property type="entry name" value="SLR8030 PROTEIN"/>
    <property type="match status" value="1"/>
</dbReference>
<comment type="caution">
    <text evidence="3">The sequence shown here is derived from an EMBL/GenBank/DDBJ whole genome shotgun (WGS) entry which is preliminary data.</text>
</comment>
<keyword evidence="2" id="KW-1133">Transmembrane helix</keyword>